<dbReference type="PROSITE" id="PS50404">
    <property type="entry name" value="GST_NTER"/>
    <property type="match status" value="1"/>
</dbReference>
<feature type="domain" description="GST C-terminal" evidence="24">
    <location>
        <begin position="356"/>
        <end position="477"/>
    </location>
</feature>
<comment type="caution">
    <text evidence="25">The sequence shown here is derived from an EMBL/GenBank/DDBJ whole genome shotgun (WGS) entry which is preliminary data.</text>
</comment>
<gene>
    <name evidence="25" type="ORF">MONAX_5E027295</name>
</gene>
<dbReference type="Pfam" id="PF14497">
    <property type="entry name" value="GST_C_3"/>
    <property type="match status" value="1"/>
</dbReference>
<evidence type="ECO:0000256" key="9">
    <source>
        <dbReference type="ARBA" id="ARBA00022990"/>
    </source>
</evidence>
<dbReference type="Gene3D" id="3.40.30.10">
    <property type="entry name" value="Glutaredoxin"/>
    <property type="match status" value="1"/>
</dbReference>
<evidence type="ECO:0000256" key="21">
    <source>
        <dbReference type="ARBA" id="ARBA00072930"/>
    </source>
</evidence>
<dbReference type="GO" id="GO:0006629">
    <property type="term" value="P:lipid metabolic process"/>
    <property type="evidence" value="ECO:0007669"/>
    <property type="project" value="UniProtKB-KW"/>
</dbReference>
<evidence type="ECO:0000256" key="1">
    <source>
        <dbReference type="ARBA" id="ARBA00004123"/>
    </source>
</evidence>
<name>A0A5E4A362_MARMO</name>
<dbReference type="GO" id="GO:0005739">
    <property type="term" value="C:mitochondrion"/>
    <property type="evidence" value="ECO:0007669"/>
    <property type="project" value="UniProtKB-SubCell"/>
</dbReference>
<keyword evidence="26" id="KW-1185">Reference proteome</keyword>
<proteinExistence type="inferred from homology"/>
<keyword evidence="11" id="KW-0496">Mitochondrion</keyword>
<dbReference type="SFLD" id="SFLDG01205">
    <property type="entry name" value="AMPS.1"/>
    <property type="match status" value="1"/>
</dbReference>
<dbReference type="Gene3D" id="1.20.1050.10">
    <property type="match status" value="1"/>
</dbReference>
<comment type="catalytic activity">
    <reaction evidence="17">
        <text>prostaglandin A2 + glutathione = prostaglandin A2-S-(S)-glutathione</text>
        <dbReference type="Rhea" id="RHEA:50800"/>
        <dbReference type="ChEBI" id="CHEBI:57925"/>
        <dbReference type="ChEBI" id="CHEBI:133370"/>
        <dbReference type="ChEBI" id="CHEBI:133769"/>
    </reaction>
    <physiologicalReaction direction="left-to-right" evidence="17">
        <dbReference type="Rhea" id="RHEA:50801"/>
    </physiologicalReaction>
</comment>
<dbReference type="GO" id="GO:0006749">
    <property type="term" value="P:glutathione metabolic process"/>
    <property type="evidence" value="ECO:0007669"/>
    <property type="project" value="TreeGrafter"/>
</dbReference>
<dbReference type="PANTHER" id="PTHR11571:SF255">
    <property type="entry name" value="GLUTATHIONE S-TRANSFERASE P"/>
    <property type="match status" value="1"/>
</dbReference>
<dbReference type="EC" id="2.5.1.18" evidence="5"/>
<evidence type="ECO:0000256" key="16">
    <source>
        <dbReference type="ARBA" id="ARBA00050398"/>
    </source>
</evidence>
<keyword evidence="8" id="KW-0808">Transferase</keyword>
<evidence type="ECO:0000256" key="17">
    <source>
        <dbReference type="ARBA" id="ARBA00051481"/>
    </source>
</evidence>
<keyword evidence="12" id="KW-0539">Nucleus</keyword>
<dbReference type="PROSITE" id="PS50405">
    <property type="entry name" value="GST_CTER"/>
    <property type="match status" value="1"/>
</dbReference>
<dbReference type="GO" id="GO:0005829">
    <property type="term" value="C:cytosol"/>
    <property type="evidence" value="ECO:0007669"/>
    <property type="project" value="TreeGrafter"/>
</dbReference>
<dbReference type="SUPFAM" id="SSF52833">
    <property type="entry name" value="Thioredoxin-like"/>
    <property type="match status" value="1"/>
</dbReference>
<dbReference type="InterPro" id="IPR040079">
    <property type="entry name" value="Glutathione_S-Trfase"/>
</dbReference>
<feature type="region of interest" description="Disordered" evidence="22">
    <location>
        <begin position="200"/>
        <end position="237"/>
    </location>
</feature>
<dbReference type="InterPro" id="IPR050213">
    <property type="entry name" value="GST_superfamily"/>
</dbReference>
<evidence type="ECO:0000256" key="20">
    <source>
        <dbReference type="ARBA" id="ARBA00062404"/>
    </source>
</evidence>
<dbReference type="SFLD" id="SFLDS00019">
    <property type="entry name" value="Glutathione_Transferase_(cytos"/>
    <property type="match status" value="1"/>
</dbReference>
<reference evidence="25" key="1">
    <citation type="submission" date="2019-04" db="EMBL/GenBank/DDBJ databases">
        <authorList>
            <person name="Alioto T."/>
            <person name="Alioto T."/>
        </authorList>
    </citation>
    <scope>NUCLEOTIDE SEQUENCE [LARGE SCALE GENOMIC DNA]</scope>
</reference>
<dbReference type="CDD" id="cd03076">
    <property type="entry name" value="GST_N_Pi"/>
    <property type="match status" value="1"/>
</dbReference>
<organism evidence="25 26">
    <name type="scientific">Marmota monax</name>
    <name type="common">Woodchuck</name>
    <dbReference type="NCBI Taxonomy" id="9995"/>
    <lineage>
        <taxon>Eukaryota</taxon>
        <taxon>Metazoa</taxon>
        <taxon>Chordata</taxon>
        <taxon>Craniata</taxon>
        <taxon>Vertebrata</taxon>
        <taxon>Euteleostomi</taxon>
        <taxon>Mammalia</taxon>
        <taxon>Eutheria</taxon>
        <taxon>Euarchontoglires</taxon>
        <taxon>Glires</taxon>
        <taxon>Rodentia</taxon>
        <taxon>Sciuromorpha</taxon>
        <taxon>Sciuridae</taxon>
        <taxon>Xerinae</taxon>
        <taxon>Marmotini</taxon>
        <taxon>Marmota</taxon>
    </lineage>
</organism>
<evidence type="ECO:0000256" key="10">
    <source>
        <dbReference type="ARBA" id="ARBA00023098"/>
    </source>
</evidence>
<comment type="catalytic activity">
    <reaction evidence="15">
        <text>prostaglandin J2 + glutathione = prostaglandin J2-S-(S)-glutathione</text>
        <dbReference type="Rhea" id="RHEA:50808"/>
        <dbReference type="ChEBI" id="CHEBI:57925"/>
        <dbReference type="ChEBI" id="CHEBI:133396"/>
        <dbReference type="ChEBI" id="CHEBI:133772"/>
    </reaction>
    <physiologicalReaction direction="left-to-right" evidence="15">
        <dbReference type="Rhea" id="RHEA:50809"/>
    </physiologicalReaction>
</comment>
<dbReference type="InterPro" id="IPR036249">
    <property type="entry name" value="Thioredoxin-like_sf"/>
</dbReference>
<comment type="function">
    <text evidence="19">Conjugation of reduced glutathione to a wide number of exogenous and endogenous hydrophobic electrophiles. Involved in the formation of glutathione conjugates of both prostaglandin A2 (PGA2) and prostaglandin J2 (PGJ2). Participates in the formation of novel hepoxilin regioisomers. Negatively regulates CDK5 activity via p25/p35 translocation to prevent neurodegeneration.</text>
</comment>
<evidence type="ECO:0000256" key="22">
    <source>
        <dbReference type="SAM" id="MobiDB-lite"/>
    </source>
</evidence>
<dbReference type="InterPro" id="IPR004046">
    <property type="entry name" value="GST_C"/>
</dbReference>
<evidence type="ECO:0000313" key="26">
    <source>
        <dbReference type="Proteomes" id="UP000335636"/>
    </source>
</evidence>
<comment type="catalytic activity">
    <reaction evidence="18">
        <text>prostaglandin J2 + glutathione = prostaglandin J2-S-(R)-glutathione</text>
        <dbReference type="Rhea" id="RHEA:50804"/>
        <dbReference type="ChEBI" id="CHEBI:57925"/>
        <dbReference type="ChEBI" id="CHEBI:133396"/>
        <dbReference type="ChEBI" id="CHEBI:133771"/>
    </reaction>
    <physiologicalReaction direction="left-to-right" evidence="18">
        <dbReference type="Rhea" id="RHEA:50805"/>
    </physiologicalReaction>
</comment>
<dbReference type="EMBL" id="CABDUW010000002">
    <property type="protein sequence ID" value="VTJ51162.1"/>
    <property type="molecule type" value="Genomic_DNA"/>
</dbReference>
<evidence type="ECO:0000256" key="13">
    <source>
        <dbReference type="ARBA" id="ARBA00032759"/>
    </source>
</evidence>
<keyword evidence="6" id="KW-0963">Cytoplasm</keyword>
<evidence type="ECO:0000256" key="2">
    <source>
        <dbReference type="ARBA" id="ARBA00004173"/>
    </source>
</evidence>
<evidence type="ECO:0000256" key="15">
    <source>
        <dbReference type="ARBA" id="ARBA00050230"/>
    </source>
</evidence>
<feature type="domain" description="GST N-terminal" evidence="23">
    <location>
        <begin position="275"/>
        <end position="354"/>
    </location>
</feature>
<evidence type="ECO:0000256" key="5">
    <source>
        <dbReference type="ARBA" id="ARBA00012452"/>
    </source>
</evidence>
<sequence>MGEPGQRHTRQTWRVFSGPGTTSAQPFLGRIFSTTLAQPFLGRILPLLPNSACPYLCHLWVGLFQRAHPLSPHQLAQGNGCPLAALGVPLSLRKPQRDFVGHTCRRRWVQGLSPPSPSPSAAAPRALAACHEEMRLRLPHPSIVVWYRAPPPTPVSALGGLWSGMWKRKNREMLSRVLQAQLSPVWVSLCLVGTPSHGRLDSRGPAGNIGRGRDEPGGRRWSGLSGQRGDSAAGAERGGTPLIRLGCHWACAELRRRRPRTQCRSRSADRAAAMPPYTIVYFPVRGRCEAMRMLLADQGQSWKEEVVTPDTWQQGSLKASCVYGQLPKFQDGDLNLYQSNAILRHLGRSLGLYGKDQREAALVDMVNDGVEDLRCKYVTLIYTNYEAGKENYVKALPGHLKPFENLLSQNQGGKAFIIGDQISFADYNLLDLLLIHQVLAPSCLDAFPLLSAYVARLSARPKLKAFLASPDHVNRPINGNGKQ</sequence>
<comment type="similarity">
    <text evidence="4">Belongs to the GST superfamily. Pi family.</text>
</comment>
<comment type="catalytic activity">
    <reaction evidence="14">
        <text>RX + glutathione = an S-substituted glutathione + a halide anion + H(+)</text>
        <dbReference type="Rhea" id="RHEA:16437"/>
        <dbReference type="ChEBI" id="CHEBI:15378"/>
        <dbReference type="ChEBI" id="CHEBI:16042"/>
        <dbReference type="ChEBI" id="CHEBI:17792"/>
        <dbReference type="ChEBI" id="CHEBI:57925"/>
        <dbReference type="ChEBI" id="CHEBI:90779"/>
        <dbReference type="EC" id="2.5.1.18"/>
    </reaction>
    <physiologicalReaction direction="left-to-right" evidence="14">
        <dbReference type="Rhea" id="RHEA:16438"/>
    </physiologicalReaction>
</comment>
<keyword evidence="7" id="KW-0597">Phosphoprotein</keyword>
<evidence type="ECO:0000256" key="8">
    <source>
        <dbReference type="ARBA" id="ARBA00022679"/>
    </source>
</evidence>
<dbReference type="InterPro" id="IPR010987">
    <property type="entry name" value="Glutathione-S-Trfase_C-like"/>
</dbReference>
<dbReference type="InterPro" id="IPR003082">
    <property type="entry name" value="GST_pi"/>
</dbReference>
<evidence type="ECO:0000256" key="7">
    <source>
        <dbReference type="ARBA" id="ARBA00022553"/>
    </source>
</evidence>
<comment type="subcellular location">
    <subcellularLocation>
        <location evidence="3">Cytoplasm</location>
    </subcellularLocation>
    <subcellularLocation>
        <location evidence="2">Mitochondrion</location>
    </subcellularLocation>
    <subcellularLocation>
        <location evidence="1">Nucleus</location>
    </subcellularLocation>
</comment>
<evidence type="ECO:0000256" key="4">
    <source>
        <dbReference type="ARBA" id="ARBA00007297"/>
    </source>
</evidence>
<comment type="subunit">
    <text evidence="20">Homodimer. Interacts with CDK5.</text>
</comment>
<keyword evidence="10" id="KW-0443">Lipid metabolism</keyword>
<dbReference type="InterPro" id="IPR036282">
    <property type="entry name" value="Glutathione-S-Trfase_C_sf"/>
</dbReference>
<evidence type="ECO:0000313" key="25">
    <source>
        <dbReference type="EMBL" id="VTJ51162.1"/>
    </source>
</evidence>
<dbReference type="Proteomes" id="UP000335636">
    <property type="component" value="Unassembled WGS sequence"/>
</dbReference>
<dbReference type="FunFam" id="3.40.30.10:FF:000071">
    <property type="entry name" value="Glutathione S-transferase P"/>
    <property type="match status" value="1"/>
</dbReference>
<dbReference type="GO" id="GO:0005634">
    <property type="term" value="C:nucleus"/>
    <property type="evidence" value="ECO:0007669"/>
    <property type="project" value="UniProtKB-SubCell"/>
</dbReference>
<evidence type="ECO:0000256" key="11">
    <source>
        <dbReference type="ARBA" id="ARBA00023128"/>
    </source>
</evidence>
<dbReference type="AlphaFoldDB" id="A0A5E4A362"/>
<evidence type="ECO:0000259" key="24">
    <source>
        <dbReference type="PROSITE" id="PS50405"/>
    </source>
</evidence>
<dbReference type="FunFam" id="1.20.1050.10:FF:000053">
    <property type="entry name" value="Glutathione S-transferase P"/>
    <property type="match status" value="1"/>
</dbReference>
<comment type="catalytic activity">
    <reaction evidence="16">
        <text>11(S)-hydroxy-14(S),15(S)-epoxy-(5Z,8Z,12E)-eicosatrienoate + glutathione = (11S,15S)-dihydroxy-14(R)-S-glutathionyl-(5Z,8Z,12E)-eicosatrienoate</text>
        <dbReference type="Rhea" id="RHEA:50260"/>
        <dbReference type="ChEBI" id="CHEBI:57925"/>
        <dbReference type="ChEBI" id="CHEBI:132200"/>
        <dbReference type="ChEBI" id="CHEBI:132201"/>
    </reaction>
    <physiologicalReaction direction="left-to-right" evidence="16">
        <dbReference type="Rhea" id="RHEA:50261"/>
    </physiologicalReaction>
</comment>
<dbReference type="FunFam" id="3.40.30.10:FF:000392">
    <property type="entry name" value="Glutathione S-transferase pi 1"/>
    <property type="match status" value="1"/>
</dbReference>
<dbReference type="PRINTS" id="PR01268">
    <property type="entry name" value="GSTRNSFRASEP"/>
</dbReference>
<evidence type="ECO:0000259" key="23">
    <source>
        <dbReference type="PROSITE" id="PS50404"/>
    </source>
</evidence>
<dbReference type="SFLD" id="SFLDG00363">
    <property type="entry name" value="AMPS_(cytGST):_Alpha-__Mu-__Pi"/>
    <property type="match status" value="1"/>
</dbReference>
<dbReference type="InterPro" id="IPR004045">
    <property type="entry name" value="Glutathione_S-Trfase_N"/>
</dbReference>
<evidence type="ECO:0000256" key="6">
    <source>
        <dbReference type="ARBA" id="ARBA00022490"/>
    </source>
</evidence>
<evidence type="ECO:0000256" key="18">
    <source>
        <dbReference type="ARBA" id="ARBA00051593"/>
    </source>
</evidence>
<evidence type="ECO:0000256" key="3">
    <source>
        <dbReference type="ARBA" id="ARBA00004496"/>
    </source>
</evidence>
<dbReference type="Pfam" id="PF02798">
    <property type="entry name" value="GST_N"/>
    <property type="match status" value="1"/>
</dbReference>
<keyword evidence="9" id="KW-0007">Acetylation</keyword>
<accession>A0A5E4A362</accession>
<dbReference type="PANTHER" id="PTHR11571">
    <property type="entry name" value="GLUTATHIONE S-TRANSFERASE"/>
    <property type="match status" value="1"/>
</dbReference>
<dbReference type="SUPFAM" id="SSF47616">
    <property type="entry name" value="GST C-terminal domain-like"/>
    <property type="match status" value="1"/>
</dbReference>
<evidence type="ECO:0000256" key="19">
    <source>
        <dbReference type="ARBA" id="ARBA00056425"/>
    </source>
</evidence>
<evidence type="ECO:0000256" key="14">
    <source>
        <dbReference type="ARBA" id="ARBA00049385"/>
    </source>
</evidence>
<dbReference type="CDD" id="cd03210">
    <property type="entry name" value="GST_C_Pi"/>
    <property type="match status" value="1"/>
</dbReference>
<evidence type="ECO:0000256" key="12">
    <source>
        <dbReference type="ARBA" id="ARBA00023242"/>
    </source>
</evidence>
<dbReference type="GO" id="GO:0004364">
    <property type="term" value="F:glutathione transferase activity"/>
    <property type="evidence" value="ECO:0007669"/>
    <property type="project" value="UniProtKB-EC"/>
</dbReference>
<protein>
    <recommendedName>
        <fullName evidence="21">Glutathione S-transferase P</fullName>
        <ecNumber evidence="5">2.5.1.18</ecNumber>
    </recommendedName>
    <alternativeName>
        <fullName evidence="13">GST class-pi</fullName>
    </alternativeName>
</protein>